<dbReference type="GO" id="GO:0034551">
    <property type="term" value="P:mitochondrial respiratory chain complex III assembly"/>
    <property type="evidence" value="ECO:0007669"/>
    <property type="project" value="TreeGrafter"/>
</dbReference>
<dbReference type="WBParaSite" id="TCONS_00009005.p1">
    <property type="protein sequence ID" value="TCONS_00009005.p1"/>
    <property type="gene ID" value="XLOC_006861"/>
</dbReference>
<comment type="similarity">
    <text evidence="1">Belongs to the CBP3 family.</text>
</comment>
<dbReference type="STRING" id="6248.A0A0K0DXP8"/>
<organism evidence="4">
    <name type="scientific">Strongyloides stercoralis</name>
    <name type="common">Threadworm</name>
    <dbReference type="NCBI Taxonomy" id="6248"/>
    <lineage>
        <taxon>Eukaryota</taxon>
        <taxon>Metazoa</taxon>
        <taxon>Ecdysozoa</taxon>
        <taxon>Nematoda</taxon>
        <taxon>Chromadorea</taxon>
        <taxon>Rhabditida</taxon>
        <taxon>Tylenchina</taxon>
        <taxon>Panagrolaimomorpha</taxon>
        <taxon>Strongyloidoidea</taxon>
        <taxon>Strongyloididae</taxon>
        <taxon>Strongyloides</taxon>
    </lineage>
</organism>
<protein>
    <submittedName>
        <fullName evidence="4">Ubiq_cyt_C_chap domain-containing protein</fullName>
    </submittedName>
    <submittedName>
        <fullName evidence="5">Ubiquinol-cytochrome c chaperone domain-containing protein</fullName>
    </submittedName>
</protein>
<dbReference type="GO" id="GO:0005739">
    <property type="term" value="C:mitochondrion"/>
    <property type="evidence" value="ECO:0007669"/>
    <property type="project" value="TreeGrafter"/>
</dbReference>
<feature type="domain" description="Ubiquinol-cytochrome c chaperone" evidence="2">
    <location>
        <begin position="106"/>
        <end position="248"/>
    </location>
</feature>
<evidence type="ECO:0000313" key="5">
    <source>
        <dbReference type="WBParaSite" id="TCONS_00009005.p1"/>
    </source>
</evidence>
<dbReference type="WBParaSite" id="SSTP_0000201200.1">
    <property type="protein sequence ID" value="SSTP_0000201200.1"/>
    <property type="gene ID" value="SSTP_0000201200"/>
</dbReference>
<dbReference type="Pfam" id="PF03981">
    <property type="entry name" value="Ubiq_cyt_C_chap"/>
    <property type="match status" value="1"/>
</dbReference>
<sequence>MIVNQPLRRLILFKNTRFISNTIFNRNAPVKKEEYKPLSVEEYVKQELNKPPSKIPAPISKIVHSIKQKFFKSVKLDQETRLLLDKSADQLYFCCANNFPFIALQEKFGLPDTFASWYKLTLMHVWIVLLRIHVSMDYYAYERFRTSLLTVMWHDIDTRLKLVSEEINTNLTKKSDLKKMNGLYIQTLFEYDEGFLKNDVDFAGAIWRNLYVSKEIDPIYLANVIMYIRSTVAYLDSLETGELLVNGIPQWKQLQGKIAIE</sequence>
<dbReference type="AlphaFoldDB" id="A0A0K0DXP8"/>
<proteinExistence type="inferred from homology"/>
<dbReference type="InterPro" id="IPR007129">
    <property type="entry name" value="Ubiqinol_cyt_c_chaperone_CPB3"/>
</dbReference>
<name>A0A0K0DXP8_STRER</name>
<dbReference type="PANTHER" id="PTHR12184">
    <property type="entry name" value="UBIQUINOL-CYTOCHROME C REDUCTASE COMPLEX ASSEMBLY FACTOR 1 FAMILY MEMBER"/>
    <property type="match status" value="1"/>
</dbReference>
<evidence type="ECO:0000313" key="4">
    <source>
        <dbReference type="WBParaSite" id="SSTP_0000201200.1"/>
    </source>
</evidence>
<reference evidence="4" key="1">
    <citation type="submission" date="2015-08" db="UniProtKB">
        <authorList>
            <consortium name="WormBaseParasite"/>
        </authorList>
    </citation>
    <scope>IDENTIFICATION</scope>
</reference>
<dbReference type="PANTHER" id="PTHR12184:SF1">
    <property type="entry name" value="UBIQUINOL-CYTOCHROME-C REDUCTASE COMPLEX ASSEMBLY FACTOR 1"/>
    <property type="match status" value="1"/>
</dbReference>
<accession>A0A0K0DXP8</accession>
<evidence type="ECO:0000256" key="1">
    <source>
        <dbReference type="ARBA" id="ARBA00006407"/>
    </source>
</evidence>
<evidence type="ECO:0000259" key="2">
    <source>
        <dbReference type="Pfam" id="PF03981"/>
    </source>
</evidence>
<keyword evidence="3" id="KW-1185">Reference proteome</keyword>
<dbReference type="InterPro" id="IPR021150">
    <property type="entry name" value="Ubiq_cyt_c_chap"/>
</dbReference>
<dbReference type="Proteomes" id="UP000035681">
    <property type="component" value="Unplaced"/>
</dbReference>
<evidence type="ECO:0000313" key="3">
    <source>
        <dbReference type="Proteomes" id="UP000035681"/>
    </source>
</evidence>